<dbReference type="AlphaFoldDB" id="A0A4Q7KCX0"/>
<name>A0A4Q7KCX0_9PSEU</name>
<evidence type="ECO:0000313" key="1">
    <source>
        <dbReference type="EMBL" id="RZS31165.1"/>
    </source>
</evidence>
<evidence type="ECO:0000313" key="2">
    <source>
        <dbReference type="Proteomes" id="UP000294257"/>
    </source>
</evidence>
<sequence length="46" mass="5216">MAEVVPAGTRPPEYGRMIPPDWREDEVAGAWSRTWTGRWTRTAGTI</sequence>
<protein>
    <submittedName>
        <fullName evidence="1">Uncharacterized protein</fullName>
    </submittedName>
</protein>
<comment type="caution">
    <text evidence="1">The sequence shown here is derived from an EMBL/GenBank/DDBJ whole genome shotgun (WGS) entry which is preliminary data.</text>
</comment>
<proteinExistence type="predicted"/>
<reference evidence="1 2" key="1">
    <citation type="submission" date="2019-02" db="EMBL/GenBank/DDBJ databases">
        <title>Genomic Encyclopedia of Type Strains, Phase IV (KMG-IV): sequencing the most valuable type-strain genomes for metagenomic binning, comparative biology and taxonomic classification.</title>
        <authorList>
            <person name="Goeker M."/>
        </authorList>
    </citation>
    <scope>NUCLEOTIDE SEQUENCE [LARGE SCALE GENOMIC DNA]</scope>
    <source>
        <strain evidence="1 2">DSM 101727</strain>
    </source>
</reference>
<organism evidence="1 2">
    <name type="scientific">Herbihabitans rhizosphaerae</name>
    <dbReference type="NCBI Taxonomy" id="1872711"/>
    <lineage>
        <taxon>Bacteria</taxon>
        <taxon>Bacillati</taxon>
        <taxon>Actinomycetota</taxon>
        <taxon>Actinomycetes</taxon>
        <taxon>Pseudonocardiales</taxon>
        <taxon>Pseudonocardiaceae</taxon>
        <taxon>Herbihabitans</taxon>
    </lineage>
</organism>
<accession>A0A4Q7KCX0</accession>
<keyword evidence="2" id="KW-1185">Reference proteome</keyword>
<dbReference type="Proteomes" id="UP000294257">
    <property type="component" value="Unassembled WGS sequence"/>
</dbReference>
<dbReference type="EMBL" id="SGWQ01000015">
    <property type="protein sequence ID" value="RZS31165.1"/>
    <property type="molecule type" value="Genomic_DNA"/>
</dbReference>
<gene>
    <name evidence="1" type="ORF">EV193_11544</name>
</gene>